<keyword evidence="1" id="KW-0472">Membrane</keyword>
<evidence type="ECO:0000256" key="1">
    <source>
        <dbReference type="SAM" id="Phobius"/>
    </source>
</evidence>
<accession>B2VEE3</accession>
<feature type="transmembrane region" description="Helical" evidence="1">
    <location>
        <begin position="42"/>
        <end position="61"/>
    </location>
</feature>
<proteinExistence type="predicted"/>
<gene>
    <name evidence="2" type="ordered locus">ETA_09590</name>
</gene>
<organism evidence="2 3">
    <name type="scientific">Erwinia tasmaniensis (strain DSM 17950 / CFBP 7177 / CIP 109463 / NCPPB 4357 / Et1/99)</name>
    <dbReference type="NCBI Taxonomy" id="465817"/>
    <lineage>
        <taxon>Bacteria</taxon>
        <taxon>Pseudomonadati</taxon>
        <taxon>Pseudomonadota</taxon>
        <taxon>Gammaproteobacteria</taxon>
        <taxon>Enterobacterales</taxon>
        <taxon>Erwiniaceae</taxon>
        <taxon>Erwinia</taxon>
    </lineage>
</organism>
<keyword evidence="1" id="KW-1133">Transmembrane helix</keyword>
<dbReference type="EMBL" id="CU468135">
    <property type="protein sequence ID" value="CAO96005.1"/>
    <property type="molecule type" value="Genomic_DNA"/>
</dbReference>
<dbReference type="KEGG" id="eta:ETA_09590"/>
<sequence length="302" mass="32019">MTIVSKRIFRAGRASSGYCKRARCKESSVKISILSNCGGNPIFTLISIFVIFAVSLTLQGLKMDTALLSTLDSDGKAKFESAVNALQGDVSAAAARLSVDPRLRLEYSKRIKEMAVDLRAKANSGIISWEKAAMEAQETRNLIMDMVRTRSTPLGRAMAERLKTSGKTLNELVAKKTASLFGPKANFNSLSETQKNQVYAGIIESAGKSNPQVNLKMMKLSRAAKGLIVLSIGVSVYEVYASDNKSSETGRQVAINGAGIAGGWAGGAIAGLMCGPGAPVCVLLGGFAGGALAAWEMGNWWK</sequence>
<evidence type="ECO:0000313" key="3">
    <source>
        <dbReference type="Proteomes" id="UP000001726"/>
    </source>
</evidence>
<dbReference type="HOGENOM" id="CLU_080115_0_0_6"/>
<dbReference type="Proteomes" id="UP000001726">
    <property type="component" value="Chromosome"/>
</dbReference>
<keyword evidence="1" id="KW-0812">Transmembrane</keyword>
<evidence type="ECO:0000313" key="2">
    <source>
        <dbReference type="EMBL" id="CAO96005.1"/>
    </source>
</evidence>
<dbReference type="STRING" id="465817.ETA_09590"/>
<keyword evidence="3" id="KW-1185">Reference proteome</keyword>
<name>B2VEE3_ERWT9</name>
<protein>
    <submittedName>
        <fullName evidence="2">Uncharacterized protein</fullName>
    </submittedName>
</protein>
<dbReference type="eggNOG" id="ENOG502Z82Y">
    <property type="taxonomic scope" value="Bacteria"/>
</dbReference>
<dbReference type="AlphaFoldDB" id="B2VEE3"/>
<reference evidence="2 3" key="1">
    <citation type="journal article" date="2008" name="Environ. Microbiol.">
        <title>The genome of Erwinia tasmaniensis strain Et1/99, a non-pathogenic bacterium in the genus Erwinia.</title>
        <authorList>
            <person name="Kube M."/>
            <person name="Migdoll A.M."/>
            <person name="Mueller I."/>
            <person name="Kuhl H."/>
            <person name="Beck A."/>
            <person name="Reinhardt R."/>
            <person name="Geider K."/>
        </authorList>
    </citation>
    <scope>NUCLEOTIDE SEQUENCE [LARGE SCALE GENOMIC DNA]</scope>
    <source>
        <strain evidence="3">DSM 17950 / CFBP 7177 / CIP 109463 / NCPPB 4357 / Et1/99</strain>
    </source>
</reference>